<name>A0A1C9C836_9FLOR</name>
<accession>A0A1C9C836</accession>
<sequence>MNLFICKARIVTTPRLYRDKQKALTKMMLCLYNNKKSSSFYFTYAQAKGKVAHFIFDGYKKGSFIIIQGSTTIRSKKSSSINKKIRLKKKIIIKIKKVYSVSNNIK</sequence>
<proteinExistence type="predicted"/>
<dbReference type="InterPro" id="IPR012340">
    <property type="entry name" value="NA-bd_OB-fold"/>
</dbReference>
<keyword evidence="1 2" id="KW-0238">DNA-binding</keyword>
<gene>
    <name evidence="3" type="primary">ycf41</name>
    <name evidence="3" type="ORF">Riqu_052</name>
</gene>
<dbReference type="PROSITE" id="PS50935">
    <property type="entry name" value="SSB"/>
    <property type="match status" value="1"/>
</dbReference>
<dbReference type="Gene3D" id="2.40.50.140">
    <property type="entry name" value="Nucleic acid-binding proteins"/>
    <property type="match status" value="1"/>
</dbReference>
<evidence type="ECO:0000256" key="1">
    <source>
        <dbReference type="ARBA" id="ARBA00023125"/>
    </source>
</evidence>
<keyword evidence="3" id="KW-0934">Plastid</keyword>
<dbReference type="GO" id="GO:0003697">
    <property type="term" value="F:single-stranded DNA binding"/>
    <property type="evidence" value="ECO:0007669"/>
    <property type="project" value="InterPro"/>
</dbReference>
<evidence type="ECO:0000313" key="3">
    <source>
        <dbReference type="EMBL" id="AOM64531.1"/>
    </source>
</evidence>
<dbReference type="InterPro" id="IPR000424">
    <property type="entry name" value="Primosome_PriB/ssb"/>
</dbReference>
<geneLocation type="plastid" evidence="3"/>
<protein>
    <submittedName>
        <fullName evidence="3">Putative single-stranded DNA binding protein</fullName>
    </submittedName>
</protein>
<dbReference type="AlphaFoldDB" id="A0A1C9C836"/>
<reference evidence="3" key="1">
    <citation type="journal article" date="2016" name="BMC Biol.">
        <title>Parallel evolution of highly conserved plastid genome architecture in red seaweeds and seed plants.</title>
        <authorList>
            <person name="Lee J."/>
            <person name="Cho C.H."/>
            <person name="Park S.I."/>
            <person name="Choi J.W."/>
            <person name="Song H.S."/>
            <person name="West J.A."/>
            <person name="Bhattacharya D."/>
            <person name="Yoon H.S."/>
        </authorList>
    </citation>
    <scope>NUCLEOTIDE SEQUENCE</scope>
</reference>
<evidence type="ECO:0000256" key="2">
    <source>
        <dbReference type="PROSITE-ProRule" id="PRU00252"/>
    </source>
</evidence>
<organism evidence="3">
    <name type="scientific">Riquetophycus sp</name>
    <dbReference type="NCBI Taxonomy" id="1897556"/>
    <lineage>
        <taxon>Eukaryota</taxon>
        <taxon>Rhodophyta</taxon>
        <taxon>Florideophyceae</taxon>
        <taxon>Rhodymeniophycidae</taxon>
        <taxon>Peyssonneliales</taxon>
        <taxon>Peyssonneliaceae</taxon>
        <taxon>Riquetophycus</taxon>
    </lineage>
</organism>
<dbReference type="EMBL" id="KX284710">
    <property type="protein sequence ID" value="AOM64531.1"/>
    <property type="molecule type" value="Genomic_DNA"/>
</dbReference>